<evidence type="ECO:0000313" key="2">
    <source>
        <dbReference type="Proteomes" id="UP000249396"/>
    </source>
</evidence>
<proteinExistence type="predicted"/>
<dbReference type="EMBL" id="QJPH01000508">
    <property type="protein sequence ID" value="PZN71821.1"/>
    <property type="molecule type" value="Genomic_DNA"/>
</dbReference>
<gene>
    <name evidence="1" type="ORF">DM484_25650</name>
</gene>
<reference evidence="1 2" key="1">
    <citation type="journal article" date="2018" name="Aquat. Microb. Ecol.">
        <title>Gammaproteobacterial methanotrophs dominate.</title>
        <authorList>
            <person name="Rissanen A.J."/>
            <person name="Saarenheimo J."/>
            <person name="Tiirola M."/>
            <person name="Peura S."/>
            <person name="Aalto S.L."/>
            <person name="Karvinen A."/>
            <person name="Nykanen H."/>
        </authorList>
    </citation>
    <scope>NUCLEOTIDE SEQUENCE [LARGE SCALE GENOMIC DNA]</scope>
    <source>
        <strain evidence="1">AMbin10</strain>
    </source>
</reference>
<comment type="caution">
    <text evidence="1">The sequence shown here is derived from an EMBL/GenBank/DDBJ whole genome shotgun (WGS) entry which is preliminary data.</text>
</comment>
<dbReference type="Proteomes" id="UP000249396">
    <property type="component" value="Unassembled WGS sequence"/>
</dbReference>
<protein>
    <submittedName>
        <fullName evidence="1">Addiction module antitoxin</fullName>
    </submittedName>
</protein>
<sequence>MRKRMTISIDEAVYDGLLRVIGRRKISQFLEDLARSHVVNDDLVSGYQAMAADTERELEALEWSNALIGDAVNVAR</sequence>
<organism evidence="1 2">
    <name type="scientific">Candidatus Methylumidiphilus alinenensis</name>
    <dbReference type="NCBI Taxonomy" id="2202197"/>
    <lineage>
        <taxon>Bacteria</taxon>
        <taxon>Pseudomonadati</taxon>
        <taxon>Pseudomonadota</taxon>
        <taxon>Gammaproteobacteria</taxon>
        <taxon>Methylococcales</taxon>
        <taxon>Candidatus Methylumidiphilus</taxon>
    </lineage>
</organism>
<name>A0A2W4QI27_9GAMM</name>
<accession>A0A2W4QI27</accession>
<evidence type="ECO:0000313" key="1">
    <source>
        <dbReference type="EMBL" id="PZN71821.1"/>
    </source>
</evidence>
<dbReference type="AlphaFoldDB" id="A0A2W4QI27"/>